<dbReference type="InterPro" id="IPR003578">
    <property type="entry name" value="Small_GTPase_Rho"/>
</dbReference>
<dbReference type="GO" id="GO:0035006">
    <property type="term" value="P:melanization defense response"/>
    <property type="evidence" value="ECO:0007669"/>
    <property type="project" value="UniProtKB-ARBA"/>
</dbReference>
<keyword evidence="1" id="KW-0547">Nucleotide-binding</keyword>
<evidence type="ECO:0000313" key="3">
    <source>
        <dbReference type="EMBL" id="KAK5650892.1"/>
    </source>
</evidence>
<dbReference type="InterPro" id="IPR027417">
    <property type="entry name" value="P-loop_NTPase"/>
</dbReference>
<dbReference type="PROSITE" id="PS51419">
    <property type="entry name" value="RAB"/>
    <property type="match status" value="1"/>
</dbReference>
<name>A0AAN7VLG0_9COLE</name>
<dbReference type="PROSITE" id="PS51421">
    <property type="entry name" value="RAS"/>
    <property type="match status" value="1"/>
</dbReference>
<organism evidence="3 4">
    <name type="scientific">Pyrocoelia pectoralis</name>
    <dbReference type="NCBI Taxonomy" id="417401"/>
    <lineage>
        <taxon>Eukaryota</taxon>
        <taxon>Metazoa</taxon>
        <taxon>Ecdysozoa</taxon>
        <taxon>Arthropoda</taxon>
        <taxon>Hexapoda</taxon>
        <taxon>Insecta</taxon>
        <taxon>Pterygota</taxon>
        <taxon>Neoptera</taxon>
        <taxon>Endopterygota</taxon>
        <taxon>Coleoptera</taxon>
        <taxon>Polyphaga</taxon>
        <taxon>Elateriformia</taxon>
        <taxon>Elateroidea</taxon>
        <taxon>Lampyridae</taxon>
        <taxon>Lampyrinae</taxon>
        <taxon>Pyrocoelia</taxon>
    </lineage>
</organism>
<dbReference type="PROSITE" id="PS51420">
    <property type="entry name" value="RHO"/>
    <property type="match status" value="1"/>
</dbReference>
<sequence>MKESKKLFKIIVVGDEKVGKTTLIRWKINGCYEDLTDYLPVEVKLLYYTSFNIDNGLSLAGVITECPDGNDYKILRSCLYKNAKVILVCYSVDDEVSFFHVVHKWVPEISKCQPRVPFILVGTKSDLTAKISTGEGKELAEKLNAADFVECSSKEGTGIKEVFTATLNIYTKSFAYKRRNKRPCNIL</sequence>
<dbReference type="GO" id="GO:0003924">
    <property type="term" value="F:GTPase activity"/>
    <property type="evidence" value="ECO:0007669"/>
    <property type="project" value="InterPro"/>
</dbReference>
<dbReference type="PRINTS" id="PR00449">
    <property type="entry name" value="RASTRNSFRMNG"/>
</dbReference>
<dbReference type="GO" id="GO:0022412">
    <property type="term" value="P:cellular process involved in reproduction in multicellular organism"/>
    <property type="evidence" value="ECO:0007669"/>
    <property type="project" value="UniProtKB-ARBA"/>
</dbReference>
<dbReference type="GO" id="GO:0005525">
    <property type="term" value="F:GTP binding"/>
    <property type="evidence" value="ECO:0007669"/>
    <property type="project" value="UniProtKB-KW"/>
</dbReference>
<dbReference type="Pfam" id="PF00071">
    <property type="entry name" value="Ras"/>
    <property type="match status" value="1"/>
</dbReference>
<dbReference type="InterPro" id="IPR001806">
    <property type="entry name" value="Small_GTPase"/>
</dbReference>
<accession>A0AAN7VLG0</accession>
<evidence type="ECO:0000313" key="4">
    <source>
        <dbReference type="Proteomes" id="UP001329430"/>
    </source>
</evidence>
<dbReference type="SUPFAM" id="SSF52540">
    <property type="entry name" value="P-loop containing nucleoside triphosphate hydrolases"/>
    <property type="match status" value="1"/>
</dbReference>
<dbReference type="Proteomes" id="UP001329430">
    <property type="component" value="Chromosome 1"/>
</dbReference>
<dbReference type="EMBL" id="JAVRBK010000001">
    <property type="protein sequence ID" value="KAK5650892.1"/>
    <property type="molecule type" value="Genomic_DNA"/>
</dbReference>
<dbReference type="GO" id="GO:0003006">
    <property type="term" value="P:developmental process involved in reproduction"/>
    <property type="evidence" value="ECO:0007669"/>
    <property type="project" value="UniProtKB-ARBA"/>
</dbReference>
<evidence type="ECO:0000256" key="2">
    <source>
        <dbReference type="ARBA" id="ARBA00023134"/>
    </source>
</evidence>
<dbReference type="AlphaFoldDB" id="A0AAN7VLG0"/>
<dbReference type="GO" id="GO:0001667">
    <property type="term" value="P:ameboidal-type cell migration"/>
    <property type="evidence" value="ECO:0007669"/>
    <property type="project" value="UniProtKB-ARBA"/>
</dbReference>
<dbReference type="SMART" id="SM00175">
    <property type="entry name" value="RAB"/>
    <property type="match status" value="1"/>
</dbReference>
<comment type="caution">
    <text evidence="3">The sequence shown here is derived from an EMBL/GenBank/DDBJ whole genome shotgun (WGS) entry which is preliminary data.</text>
</comment>
<protein>
    <submittedName>
        <fullName evidence="3">Uncharacterized protein</fullName>
    </submittedName>
</protein>
<evidence type="ECO:0000256" key="1">
    <source>
        <dbReference type="ARBA" id="ARBA00022741"/>
    </source>
</evidence>
<reference evidence="3 4" key="1">
    <citation type="journal article" date="2024" name="Insects">
        <title>An Improved Chromosome-Level Genome Assembly of the Firefly Pyrocoelia pectoralis.</title>
        <authorList>
            <person name="Fu X."/>
            <person name="Meyer-Rochow V.B."/>
            <person name="Ballantyne L."/>
            <person name="Zhu X."/>
        </authorList>
    </citation>
    <scope>NUCLEOTIDE SEQUENCE [LARGE SCALE GENOMIC DNA]</scope>
    <source>
        <strain evidence="3">XCY_ONT2</strain>
    </source>
</reference>
<keyword evidence="2" id="KW-0342">GTP-binding</keyword>
<dbReference type="GO" id="GO:0007264">
    <property type="term" value="P:small GTPase-mediated signal transduction"/>
    <property type="evidence" value="ECO:0007669"/>
    <property type="project" value="InterPro"/>
</dbReference>
<dbReference type="Gene3D" id="3.40.50.300">
    <property type="entry name" value="P-loop containing nucleotide triphosphate hydrolases"/>
    <property type="match status" value="1"/>
</dbReference>
<gene>
    <name evidence="3" type="ORF">RI129_001921</name>
</gene>
<dbReference type="SMART" id="SM00173">
    <property type="entry name" value="RAS"/>
    <property type="match status" value="1"/>
</dbReference>
<dbReference type="GO" id="GO:0035099">
    <property type="term" value="P:hemocyte migration"/>
    <property type="evidence" value="ECO:0007669"/>
    <property type="project" value="UniProtKB-ARBA"/>
</dbReference>
<proteinExistence type="predicted"/>
<keyword evidence="4" id="KW-1185">Reference proteome</keyword>
<dbReference type="PANTHER" id="PTHR24072">
    <property type="entry name" value="RHO FAMILY GTPASE"/>
    <property type="match status" value="1"/>
</dbReference>
<dbReference type="SMART" id="SM00174">
    <property type="entry name" value="RHO"/>
    <property type="match status" value="1"/>
</dbReference>